<dbReference type="AlphaFoldDB" id="A0A9P5NLT8"/>
<accession>A0A9P5NLT8</accession>
<dbReference type="Proteomes" id="UP000724874">
    <property type="component" value="Unassembled WGS sequence"/>
</dbReference>
<proteinExistence type="predicted"/>
<evidence type="ECO:0000313" key="1">
    <source>
        <dbReference type="EMBL" id="KAF8899534.1"/>
    </source>
</evidence>
<name>A0A9P5NLT8_GYMJU</name>
<organism evidence="1 2">
    <name type="scientific">Gymnopilus junonius</name>
    <name type="common">Spectacular rustgill mushroom</name>
    <name type="synonym">Gymnopilus spectabilis subsp. junonius</name>
    <dbReference type="NCBI Taxonomy" id="109634"/>
    <lineage>
        <taxon>Eukaryota</taxon>
        <taxon>Fungi</taxon>
        <taxon>Dikarya</taxon>
        <taxon>Basidiomycota</taxon>
        <taxon>Agaricomycotina</taxon>
        <taxon>Agaricomycetes</taxon>
        <taxon>Agaricomycetidae</taxon>
        <taxon>Agaricales</taxon>
        <taxon>Agaricineae</taxon>
        <taxon>Hymenogastraceae</taxon>
        <taxon>Gymnopilus</taxon>
    </lineage>
</organism>
<evidence type="ECO:0000313" key="2">
    <source>
        <dbReference type="Proteomes" id="UP000724874"/>
    </source>
</evidence>
<dbReference type="OrthoDB" id="3214502at2759"/>
<comment type="caution">
    <text evidence="1">The sequence shown here is derived from an EMBL/GenBank/DDBJ whole genome shotgun (WGS) entry which is preliminary data.</text>
</comment>
<gene>
    <name evidence="1" type="ORF">CPB84DRAFT_1747881</name>
</gene>
<dbReference type="EMBL" id="JADNYJ010000053">
    <property type="protein sequence ID" value="KAF8899534.1"/>
    <property type="molecule type" value="Genomic_DNA"/>
</dbReference>
<sequence>MEFIEEDLVNSIYDQDSVITDDLDPQDGDKCKPGAPLISKVDPDGQVLPFPSQIPDEFLSLLAMEHRASIIALREKELDICKGHAKDCLETVWGAVIQLSWQFKNKVQPAEGIAQKTRAWEGANIWKKYAHYRGGFTIRIAKCYTLSAPGQS</sequence>
<protein>
    <submittedName>
        <fullName evidence="1">Uncharacterized protein</fullName>
    </submittedName>
</protein>
<keyword evidence="2" id="KW-1185">Reference proteome</keyword>
<reference evidence="1" key="1">
    <citation type="submission" date="2020-11" db="EMBL/GenBank/DDBJ databases">
        <authorList>
            <consortium name="DOE Joint Genome Institute"/>
            <person name="Ahrendt S."/>
            <person name="Riley R."/>
            <person name="Andreopoulos W."/>
            <person name="LaButti K."/>
            <person name="Pangilinan J."/>
            <person name="Ruiz-duenas F.J."/>
            <person name="Barrasa J.M."/>
            <person name="Sanchez-Garcia M."/>
            <person name="Camarero S."/>
            <person name="Miyauchi S."/>
            <person name="Serrano A."/>
            <person name="Linde D."/>
            <person name="Babiker R."/>
            <person name="Drula E."/>
            <person name="Ayuso-Fernandez I."/>
            <person name="Pacheco R."/>
            <person name="Padilla G."/>
            <person name="Ferreira P."/>
            <person name="Barriuso J."/>
            <person name="Kellner H."/>
            <person name="Castanera R."/>
            <person name="Alfaro M."/>
            <person name="Ramirez L."/>
            <person name="Pisabarro A.G."/>
            <person name="Kuo A."/>
            <person name="Tritt A."/>
            <person name="Lipzen A."/>
            <person name="He G."/>
            <person name="Yan M."/>
            <person name="Ng V."/>
            <person name="Cullen D."/>
            <person name="Martin F."/>
            <person name="Rosso M.-N."/>
            <person name="Henrissat B."/>
            <person name="Hibbett D."/>
            <person name="Martinez A.T."/>
            <person name="Grigoriev I.V."/>
        </authorList>
    </citation>
    <scope>NUCLEOTIDE SEQUENCE</scope>
    <source>
        <strain evidence="1">AH 44721</strain>
    </source>
</reference>